<reference evidence="1" key="1">
    <citation type="submission" date="2021-06" db="EMBL/GenBank/DDBJ databases">
        <authorList>
            <person name="Kallberg Y."/>
            <person name="Tangrot J."/>
            <person name="Rosling A."/>
        </authorList>
    </citation>
    <scope>NUCLEOTIDE SEQUENCE</scope>
    <source>
        <strain evidence="1">MA461A</strain>
    </source>
</reference>
<dbReference type="EMBL" id="CAJVQC010022527">
    <property type="protein sequence ID" value="CAG8718384.1"/>
    <property type="molecule type" value="Genomic_DNA"/>
</dbReference>
<gene>
    <name evidence="1" type="ORF">RPERSI_LOCUS11087</name>
</gene>
<protein>
    <submittedName>
        <fullName evidence="1">13413_t:CDS:1</fullName>
    </submittedName>
</protein>
<sequence length="118" mass="13785">SYHVYKNLEPSMSTENLELSMSTKNLEPLQNPLSTYDVLFFPDRDFLNDSGSNETSTEKLDDHKQITCKLCNSKYEIEVVLVQLNSISKHLTKMLEFHYRNTAFRRLWCIAHKLNLAV</sequence>
<name>A0ACA9PPA3_9GLOM</name>
<dbReference type="Proteomes" id="UP000789920">
    <property type="component" value="Unassembled WGS sequence"/>
</dbReference>
<feature type="non-terminal residue" evidence="1">
    <location>
        <position position="1"/>
    </location>
</feature>
<evidence type="ECO:0000313" key="2">
    <source>
        <dbReference type="Proteomes" id="UP000789920"/>
    </source>
</evidence>
<proteinExistence type="predicted"/>
<keyword evidence="2" id="KW-1185">Reference proteome</keyword>
<organism evidence="1 2">
    <name type="scientific">Racocetra persica</name>
    <dbReference type="NCBI Taxonomy" id="160502"/>
    <lineage>
        <taxon>Eukaryota</taxon>
        <taxon>Fungi</taxon>
        <taxon>Fungi incertae sedis</taxon>
        <taxon>Mucoromycota</taxon>
        <taxon>Glomeromycotina</taxon>
        <taxon>Glomeromycetes</taxon>
        <taxon>Diversisporales</taxon>
        <taxon>Gigasporaceae</taxon>
        <taxon>Racocetra</taxon>
    </lineage>
</organism>
<evidence type="ECO:0000313" key="1">
    <source>
        <dbReference type="EMBL" id="CAG8718384.1"/>
    </source>
</evidence>
<feature type="non-terminal residue" evidence="1">
    <location>
        <position position="118"/>
    </location>
</feature>
<comment type="caution">
    <text evidence="1">The sequence shown here is derived from an EMBL/GenBank/DDBJ whole genome shotgun (WGS) entry which is preliminary data.</text>
</comment>
<accession>A0ACA9PPA3</accession>